<gene>
    <name evidence="7" type="ORF">GCM10012280_25010</name>
</gene>
<feature type="compositionally biased region" description="Low complexity" evidence="5">
    <location>
        <begin position="384"/>
        <end position="395"/>
    </location>
</feature>
<evidence type="ECO:0000256" key="4">
    <source>
        <dbReference type="ARBA" id="ARBA00023136"/>
    </source>
</evidence>
<keyword evidence="8" id="KW-1185">Reference proteome</keyword>
<feature type="transmembrane region" description="Helical" evidence="6">
    <location>
        <begin position="247"/>
        <end position="264"/>
    </location>
</feature>
<feature type="transmembrane region" description="Helical" evidence="6">
    <location>
        <begin position="324"/>
        <end position="345"/>
    </location>
</feature>
<dbReference type="EMBL" id="BMMS01000009">
    <property type="protein sequence ID" value="GGO87161.1"/>
    <property type="molecule type" value="Genomic_DNA"/>
</dbReference>
<feature type="region of interest" description="Disordered" evidence="5">
    <location>
        <begin position="1"/>
        <end position="43"/>
    </location>
</feature>
<feature type="compositionally biased region" description="Pro residues" evidence="5">
    <location>
        <begin position="445"/>
        <end position="458"/>
    </location>
</feature>
<feature type="transmembrane region" description="Helical" evidence="6">
    <location>
        <begin position="221"/>
        <end position="240"/>
    </location>
</feature>
<feature type="compositionally biased region" description="Gly residues" evidence="5">
    <location>
        <begin position="460"/>
        <end position="489"/>
    </location>
</feature>
<dbReference type="PANTHER" id="PTHR39157">
    <property type="entry name" value="INTEGRAL MEMBRANE PROTEIN-RELATED"/>
    <property type="match status" value="1"/>
</dbReference>
<feature type="compositionally biased region" description="Low complexity" evidence="5">
    <location>
        <begin position="413"/>
        <end position="437"/>
    </location>
</feature>
<evidence type="ECO:0000313" key="7">
    <source>
        <dbReference type="EMBL" id="GGO87161.1"/>
    </source>
</evidence>
<organism evidence="7 8">
    <name type="scientific">Wenjunlia tyrosinilytica</name>
    <dbReference type="NCBI Taxonomy" id="1544741"/>
    <lineage>
        <taxon>Bacteria</taxon>
        <taxon>Bacillati</taxon>
        <taxon>Actinomycetota</taxon>
        <taxon>Actinomycetes</taxon>
        <taxon>Kitasatosporales</taxon>
        <taxon>Streptomycetaceae</taxon>
        <taxon>Wenjunlia</taxon>
    </lineage>
</organism>
<dbReference type="Pfam" id="PF07681">
    <property type="entry name" value="DoxX"/>
    <property type="match status" value="1"/>
</dbReference>
<evidence type="ECO:0000256" key="6">
    <source>
        <dbReference type="SAM" id="Phobius"/>
    </source>
</evidence>
<dbReference type="GO" id="GO:0016020">
    <property type="term" value="C:membrane"/>
    <property type="evidence" value="ECO:0007669"/>
    <property type="project" value="UniProtKB-SubCell"/>
</dbReference>
<dbReference type="PANTHER" id="PTHR39157:SF1">
    <property type="entry name" value="DOXX FAMILY PROTEIN"/>
    <property type="match status" value="1"/>
</dbReference>
<reference evidence="7" key="2">
    <citation type="submission" date="2020-09" db="EMBL/GenBank/DDBJ databases">
        <authorList>
            <person name="Sun Q."/>
            <person name="Zhou Y."/>
        </authorList>
    </citation>
    <scope>NUCLEOTIDE SEQUENCE</scope>
    <source>
        <strain evidence="7">CGMCC 4.7201</strain>
    </source>
</reference>
<feature type="compositionally biased region" description="Basic and acidic residues" evidence="5">
    <location>
        <begin position="138"/>
        <end position="151"/>
    </location>
</feature>
<feature type="transmembrane region" description="Helical" evidence="6">
    <location>
        <begin position="276"/>
        <end position="294"/>
    </location>
</feature>
<reference evidence="7" key="1">
    <citation type="journal article" date="2014" name="Int. J. Syst. Evol. Microbiol.">
        <title>Complete genome sequence of Corynebacterium casei LMG S-19264T (=DSM 44701T), isolated from a smear-ripened cheese.</title>
        <authorList>
            <consortium name="US DOE Joint Genome Institute (JGI-PGF)"/>
            <person name="Walter F."/>
            <person name="Albersmeier A."/>
            <person name="Kalinowski J."/>
            <person name="Ruckert C."/>
        </authorList>
    </citation>
    <scope>NUCLEOTIDE SEQUENCE</scope>
    <source>
        <strain evidence="7">CGMCC 4.7201</strain>
    </source>
</reference>
<protein>
    <submittedName>
        <fullName evidence="7">Membrane protein</fullName>
    </submittedName>
</protein>
<feature type="region of interest" description="Disordered" evidence="5">
    <location>
        <begin position="351"/>
        <end position="507"/>
    </location>
</feature>
<dbReference type="AlphaFoldDB" id="A0A918DWQ7"/>
<comment type="caution">
    <text evidence="7">The sequence shown here is derived from an EMBL/GenBank/DDBJ whole genome shotgun (WGS) entry which is preliminary data.</text>
</comment>
<accession>A0A918DWQ7</accession>
<keyword evidence="4 6" id="KW-0472">Membrane</keyword>
<keyword evidence="3 6" id="KW-1133">Transmembrane helix</keyword>
<dbReference type="Proteomes" id="UP000641932">
    <property type="component" value="Unassembled WGS sequence"/>
</dbReference>
<proteinExistence type="predicted"/>
<comment type="subcellular location">
    <subcellularLocation>
        <location evidence="1">Membrane</location>
        <topology evidence="1">Multi-pass membrane protein</topology>
    </subcellularLocation>
</comment>
<feature type="region of interest" description="Disordered" evidence="5">
    <location>
        <begin position="93"/>
        <end position="158"/>
    </location>
</feature>
<evidence type="ECO:0000256" key="1">
    <source>
        <dbReference type="ARBA" id="ARBA00004141"/>
    </source>
</evidence>
<evidence type="ECO:0000256" key="5">
    <source>
        <dbReference type="SAM" id="MobiDB-lite"/>
    </source>
</evidence>
<name>A0A918DWQ7_9ACTN</name>
<evidence type="ECO:0000313" key="8">
    <source>
        <dbReference type="Proteomes" id="UP000641932"/>
    </source>
</evidence>
<dbReference type="InterPro" id="IPR032808">
    <property type="entry name" value="DoxX"/>
</dbReference>
<feature type="compositionally biased region" description="Acidic residues" evidence="5">
    <location>
        <begin position="121"/>
        <end position="137"/>
    </location>
</feature>
<evidence type="ECO:0000256" key="3">
    <source>
        <dbReference type="ARBA" id="ARBA00022989"/>
    </source>
</evidence>
<keyword evidence="2 6" id="KW-0812">Transmembrane</keyword>
<sequence>MSEDTAPLPAVPASGRPASGMLAGASRTRAGIGPGARPGSRARVTPVMWSGRTEPGDFAATQLLDAVQGGATRLVPRVGVGLLDAEPLAARTSLIGRPRGPEAGGDLPGRPFAGNDHEPDGGDDDGYEDDYDDGYDDYGERARERSGEPAHHARPRRNPGPVLMPLRIFLGGISIYAGMSKLCDPVFFDGGDRGSMVQWLSGLHPWAAAEPLRDLALAHPVGAGLTVAFLQIVVGMLSVLGLWQRAAAVVGMLLSAVLLLTVSWRSAPAYDAPDIIYLAAWSPLLIAGAPYYSLDGRLAARAWRKLGPRASAYSVRRWVLRRGATMTTVVTGLTLIIGSLLGGAVRSSTFHTDVPGPSDLPTNNQQGSPLPVTEPPGHPRRSHAPSQSPSSTPSADRPSPTHSATQPPVVRQPTAGTTTGSGAATAGAGQPTQGSGTLQQHQPPTQAPPSHAPDPAPPSGGSGSGSGSGGGGGGGTGGGSSGGALGGILGSDLLGMPGRSPGSSTSA</sequence>
<evidence type="ECO:0000256" key="2">
    <source>
        <dbReference type="ARBA" id="ARBA00022692"/>
    </source>
</evidence>